<evidence type="ECO:0000313" key="1">
    <source>
        <dbReference type="EMBL" id="RVU30321.1"/>
    </source>
</evidence>
<dbReference type="Proteomes" id="UP000282818">
    <property type="component" value="Unassembled WGS sequence"/>
</dbReference>
<proteinExistence type="predicted"/>
<dbReference type="EMBL" id="SACQ01000005">
    <property type="protein sequence ID" value="RVU30321.1"/>
    <property type="molecule type" value="Genomic_DNA"/>
</dbReference>
<gene>
    <name evidence="1" type="ORF">EOE65_11795</name>
</gene>
<dbReference type="Gene3D" id="3.90.550.10">
    <property type="entry name" value="Spore Coat Polysaccharide Biosynthesis Protein SpsA, Chain A"/>
    <property type="match status" value="1"/>
</dbReference>
<reference evidence="1 2" key="1">
    <citation type="submission" date="2019-01" db="EMBL/GenBank/DDBJ databases">
        <authorList>
            <person name="Chen W.-M."/>
        </authorList>
    </citation>
    <scope>NUCLEOTIDE SEQUENCE [LARGE SCALE GENOMIC DNA]</scope>
    <source>
        <strain evidence="1 2">HPM-16</strain>
    </source>
</reference>
<keyword evidence="2" id="KW-1185">Reference proteome</keyword>
<organism evidence="1 2">
    <name type="scientific">Neptunomonas marina</name>
    <dbReference type="NCBI Taxonomy" id="1815562"/>
    <lineage>
        <taxon>Bacteria</taxon>
        <taxon>Pseudomonadati</taxon>
        <taxon>Pseudomonadota</taxon>
        <taxon>Gammaproteobacteria</taxon>
        <taxon>Oceanospirillales</taxon>
        <taxon>Oceanospirillaceae</taxon>
        <taxon>Neptunomonas</taxon>
    </lineage>
</organism>
<comment type="caution">
    <text evidence="1">The sequence shown here is derived from an EMBL/GenBank/DDBJ whole genome shotgun (WGS) entry which is preliminary data.</text>
</comment>
<dbReference type="InterPro" id="IPR029044">
    <property type="entry name" value="Nucleotide-diphossugar_trans"/>
</dbReference>
<keyword evidence="1" id="KW-0808">Transferase</keyword>
<dbReference type="SUPFAM" id="SSF53448">
    <property type="entry name" value="Nucleotide-diphospho-sugar transferases"/>
    <property type="match status" value="1"/>
</dbReference>
<evidence type="ECO:0000313" key="2">
    <source>
        <dbReference type="Proteomes" id="UP000282818"/>
    </source>
</evidence>
<sequence>MSPAIHAYTSITTNYLPKARVLGQSIQKHHPDVKFHLVLSDDLPEGFDLANEPFESVILAESLPIEDPDKFFFVHSVVELCTAVKGMALEHIFEQHKADIVFYFDPDMAIFSPLDRLVNELQDNSILLTPHQTEPEQTDQAIVDNELCSLRYGVFNLGFVGVKNDADGRRFSGWWRDRLLKYCQDNIPRGLFTDQKWVNLAPCYFDNLKVLRAPVYNVATWNLTHRHATGSSIEDVHINGEPLCFYHFSGFDSGGQEYMLNKYGKHSPILFDLREWYIQECDKNGQETLGKVPCKYGFYADGTKIANHERVIYRDQLELHERFANPFSSDENSFQKWLAEGAAEQVVPADKVAISPTAGVRDVVQSMANYFYTVSYTERANSCVKRFLLRNFARALRVTGNVVFK</sequence>
<dbReference type="GO" id="GO:0016740">
    <property type="term" value="F:transferase activity"/>
    <property type="evidence" value="ECO:0007669"/>
    <property type="project" value="UniProtKB-KW"/>
</dbReference>
<dbReference type="RefSeq" id="WP_127694517.1">
    <property type="nucleotide sequence ID" value="NZ_SACQ01000005.1"/>
</dbReference>
<name>A0A437Q713_9GAMM</name>
<protein>
    <submittedName>
        <fullName evidence="1">Glycosyl transferase</fullName>
    </submittedName>
</protein>
<dbReference type="AlphaFoldDB" id="A0A437Q713"/>
<accession>A0A437Q713</accession>